<dbReference type="InterPro" id="IPR023214">
    <property type="entry name" value="HAD_sf"/>
</dbReference>
<dbReference type="Gene3D" id="3.40.50.1000">
    <property type="entry name" value="HAD superfamily/HAD-like"/>
    <property type="match status" value="1"/>
</dbReference>
<evidence type="ECO:0000313" key="2">
    <source>
        <dbReference type="EMBL" id="CAJ0591024.1"/>
    </source>
</evidence>
<keyword evidence="3" id="KW-1185">Reference proteome</keyword>
<dbReference type="Pfam" id="PF21141">
    <property type="entry name" value="T6PP_C"/>
    <property type="match status" value="1"/>
</dbReference>
<gene>
    <name evidence="2" type="ORF">CYNAS_LOCUS3007</name>
</gene>
<sequence>MCSVLCYRHRSFTRFKEFAMSAMPEGYYAYGASAGREWYVNPAMQFKDDSISDADLALLNRVFDKADVVAATALQLLQCEIGDLLNDSAYRNFTWIGSGLQSTLRQSCPKESSIKVIVCLIERKMGMQLQEGNSFSQGSCIGDWWLSLLISSEKFTSNLRQADTEIYKPTRKIAKMLKILVFLTLVTVITARRGWTRDIPGVSAANMEKLHQIMSPRPHGREEFRKRFLEWENSLPPAEKAAAQAHREQRRNRHRKMLEQGIPGVSAASMTKLRQMMEPLPEGRRAFREKMHEWMNSLPPEDKIAAEAYREQMRQRHGGRRGGRPL</sequence>
<feature type="domain" description="Trehalose-6-phosphate phosphatase C-terminal" evidence="1">
    <location>
        <begin position="20"/>
        <end position="104"/>
    </location>
</feature>
<proteinExistence type="predicted"/>
<dbReference type="EMBL" id="CATQJL010000001">
    <property type="protein sequence ID" value="CAJ0591024.1"/>
    <property type="molecule type" value="Genomic_DNA"/>
</dbReference>
<evidence type="ECO:0000313" key="3">
    <source>
        <dbReference type="Proteomes" id="UP001176961"/>
    </source>
</evidence>
<dbReference type="Gene3D" id="3.30.70.3080">
    <property type="match status" value="1"/>
</dbReference>
<dbReference type="InterPro" id="IPR049063">
    <property type="entry name" value="T6PP_C"/>
</dbReference>
<dbReference type="Proteomes" id="UP001176961">
    <property type="component" value="Unassembled WGS sequence"/>
</dbReference>
<protein>
    <recommendedName>
        <fullName evidence="1">Trehalose-6-phosphate phosphatase C-terminal domain-containing protein</fullName>
    </recommendedName>
</protein>
<reference evidence="2" key="1">
    <citation type="submission" date="2023-07" db="EMBL/GenBank/DDBJ databases">
        <authorList>
            <consortium name="CYATHOMIX"/>
        </authorList>
    </citation>
    <scope>NUCLEOTIDE SEQUENCE</scope>
    <source>
        <strain evidence="2">N/A</strain>
    </source>
</reference>
<accession>A0AA36GG55</accession>
<dbReference type="AlphaFoldDB" id="A0AA36GG55"/>
<organism evidence="2 3">
    <name type="scientific">Cylicocyclus nassatus</name>
    <name type="common">Nematode worm</name>
    <dbReference type="NCBI Taxonomy" id="53992"/>
    <lineage>
        <taxon>Eukaryota</taxon>
        <taxon>Metazoa</taxon>
        <taxon>Ecdysozoa</taxon>
        <taxon>Nematoda</taxon>
        <taxon>Chromadorea</taxon>
        <taxon>Rhabditida</taxon>
        <taxon>Rhabditina</taxon>
        <taxon>Rhabditomorpha</taxon>
        <taxon>Strongyloidea</taxon>
        <taxon>Strongylidae</taxon>
        <taxon>Cylicocyclus</taxon>
    </lineage>
</organism>
<comment type="caution">
    <text evidence="2">The sequence shown here is derived from an EMBL/GenBank/DDBJ whole genome shotgun (WGS) entry which is preliminary data.</text>
</comment>
<name>A0AA36GG55_CYLNA</name>
<evidence type="ECO:0000259" key="1">
    <source>
        <dbReference type="Pfam" id="PF21141"/>
    </source>
</evidence>